<dbReference type="SUPFAM" id="SSF102588">
    <property type="entry name" value="LmbE-like"/>
    <property type="match status" value="1"/>
</dbReference>
<comment type="function">
    <text evidence="2">A mycothiol (MSH, N-acetylcysteinyl-glucosaminyl-inositol) S-conjugate amidase, it recycles conjugated MSH to the N-acetyl cysteine conjugate (AcCys S-conjugate, a mercapturic acid) and the MSH precursor. Involved in MSH-dependent detoxification of a number of alkylating agents and antibiotics.</text>
</comment>
<keyword evidence="2" id="KW-0479">Metal-binding</keyword>
<name>A0ABP7FN40_9MICO</name>
<dbReference type="NCBIfam" id="TIGR03446">
    <property type="entry name" value="mycothiol_Mca"/>
    <property type="match status" value="1"/>
</dbReference>
<dbReference type="EC" id="3.5.1.115" evidence="2"/>
<reference evidence="4" key="1">
    <citation type="journal article" date="2019" name="Int. J. Syst. Evol. Microbiol.">
        <title>The Global Catalogue of Microorganisms (GCM) 10K type strain sequencing project: providing services to taxonomists for standard genome sequencing and annotation.</title>
        <authorList>
            <consortium name="The Broad Institute Genomics Platform"/>
            <consortium name="The Broad Institute Genome Sequencing Center for Infectious Disease"/>
            <person name="Wu L."/>
            <person name="Ma J."/>
        </authorList>
    </citation>
    <scope>NUCLEOTIDE SEQUENCE [LARGE SCALE GENOMIC DNA]</scope>
    <source>
        <strain evidence="4">JCM 16949</strain>
    </source>
</reference>
<dbReference type="EMBL" id="BAABAE010000003">
    <property type="protein sequence ID" value="GAA3740002.1"/>
    <property type="molecule type" value="Genomic_DNA"/>
</dbReference>
<comment type="similarity">
    <text evidence="2">Belongs to the MshB deacetylase family. Mca subfamily.</text>
</comment>
<keyword evidence="1 2" id="KW-0862">Zinc</keyword>
<feature type="binding site" evidence="2">
    <location>
        <position position="14"/>
    </location>
    <ligand>
        <name>Zn(2+)</name>
        <dbReference type="ChEBI" id="CHEBI:29105"/>
    </ligand>
</feature>
<dbReference type="HAMAP" id="MF_01482">
    <property type="entry name" value="Mca"/>
    <property type="match status" value="1"/>
</dbReference>
<dbReference type="RefSeq" id="WP_344755230.1">
    <property type="nucleotide sequence ID" value="NZ_BAABAE010000003.1"/>
</dbReference>
<comment type="caution">
    <text evidence="3">The sequence shown here is derived from an EMBL/GenBank/DDBJ whole genome shotgun (WGS) entry which is preliminary data.</text>
</comment>
<comment type="subunit">
    <text evidence="2">Monomer.</text>
</comment>
<feature type="binding site" evidence="2">
    <location>
        <position position="11"/>
    </location>
    <ligand>
        <name>Zn(2+)</name>
        <dbReference type="ChEBI" id="CHEBI:29105"/>
    </ligand>
</feature>
<dbReference type="PANTHER" id="PTHR12993">
    <property type="entry name" value="N-ACETYLGLUCOSAMINYL-PHOSPHATIDYLINOSITOL DE-N-ACETYLASE-RELATED"/>
    <property type="match status" value="1"/>
</dbReference>
<keyword evidence="2" id="KW-0378">Hydrolase</keyword>
<evidence type="ECO:0000256" key="1">
    <source>
        <dbReference type="ARBA" id="ARBA00022833"/>
    </source>
</evidence>
<dbReference type="InterPro" id="IPR017811">
    <property type="entry name" value="Mca"/>
</dbReference>
<dbReference type="Pfam" id="PF02585">
    <property type="entry name" value="PIG-L"/>
    <property type="match status" value="1"/>
</dbReference>
<dbReference type="Proteomes" id="UP001501004">
    <property type="component" value="Unassembled WGS sequence"/>
</dbReference>
<keyword evidence="4" id="KW-1185">Reference proteome</keyword>
<dbReference type="InterPro" id="IPR024078">
    <property type="entry name" value="LmbE-like_dom_sf"/>
</dbReference>
<dbReference type="Gene3D" id="3.40.50.10320">
    <property type="entry name" value="LmbE-like"/>
    <property type="match status" value="1"/>
</dbReference>
<protein>
    <recommendedName>
        <fullName evidence="2">Mycothiol S-conjugate amidase</fullName>
        <ecNumber evidence="2">3.5.1.115</ecNumber>
    </recommendedName>
</protein>
<evidence type="ECO:0000256" key="2">
    <source>
        <dbReference type="HAMAP-Rule" id="MF_01482"/>
    </source>
</evidence>
<sequence length="291" mass="32944">MSRRLLAVHAHPDDESSKGAATYAHYVNDGAQVLVVSCTGGERGDIQNPGLDRVSAAMAERDMAGLRRLEMAAAREAIGFDHRWLGFEDSGLPENDEPLAANCFALIPLEYSAAPLVKIIREFRPQVMVTYDEQGGYPHPDHIRTHEISMYAMAAAADATRYPEAGPAWQIQKVYYDRIFNTPRANAMYEKLKESDPESPLLGELDDIRKWMRERPDLATTHVEVGAFFDARDTALRSHASQVAPDSHFFFWPNEFQREVWPWEDYQLVTSLVESELPEDDLFAGIEEEDR</sequence>
<accession>A0ABP7FN40</accession>
<comment type="catalytic activity">
    <reaction evidence="2">
        <text>mycothiol S-conjugate + H2O = an N-acetyl-L-cysteine-S-conjugate + 1D-myo-inositol 2-amino-2-deoxy-alpha-D-glucopyranoside</text>
        <dbReference type="Rhea" id="RHEA:36543"/>
        <dbReference type="ChEBI" id="CHEBI:15377"/>
        <dbReference type="ChEBI" id="CHEBI:58718"/>
        <dbReference type="ChEBI" id="CHEBI:58886"/>
        <dbReference type="ChEBI" id="CHEBI:59633"/>
        <dbReference type="EC" id="3.5.1.115"/>
    </reaction>
</comment>
<proteinExistence type="inferred from homology"/>
<dbReference type="InterPro" id="IPR003737">
    <property type="entry name" value="GlcNAc_PI_deacetylase-related"/>
</dbReference>
<evidence type="ECO:0000313" key="3">
    <source>
        <dbReference type="EMBL" id="GAA3740002.1"/>
    </source>
</evidence>
<evidence type="ECO:0000313" key="4">
    <source>
        <dbReference type="Proteomes" id="UP001501004"/>
    </source>
</evidence>
<gene>
    <name evidence="2 3" type="primary">mca</name>
    <name evidence="3" type="ORF">GCM10022239_14540</name>
</gene>
<feature type="binding site" evidence="2">
    <location>
        <position position="142"/>
    </location>
    <ligand>
        <name>Zn(2+)</name>
        <dbReference type="ChEBI" id="CHEBI:29105"/>
    </ligand>
</feature>
<organism evidence="3 4">
    <name type="scientific">Leifsonella bigeumensis</name>
    <dbReference type="NCBI Taxonomy" id="433643"/>
    <lineage>
        <taxon>Bacteria</taxon>
        <taxon>Bacillati</taxon>
        <taxon>Actinomycetota</taxon>
        <taxon>Actinomycetes</taxon>
        <taxon>Micrococcales</taxon>
        <taxon>Microbacteriaceae</taxon>
        <taxon>Leifsonella</taxon>
    </lineage>
</organism>
<comment type="cofactor">
    <cofactor evidence="2">
        <name>Zn(2+)</name>
        <dbReference type="ChEBI" id="CHEBI:29105"/>
    </cofactor>
    <text evidence="2">Binds 1 zinc ion per subunit.</text>
</comment>
<dbReference type="PANTHER" id="PTHR12993:SF11">
    <property type="entry name" value="N-ACETYLGLUCOSAMINYL-PHOSPHATIDYLINOSITOL DE-N-ACETYLASE"/>
    <property type="match status" value="1"/>
</dbReference>